<dbReference type="EMBL" id="VFMN01000001">
    <property type="protein sequence ID" value="TQJ10534.1"/>
    <property type="molecule type" value="Genomic_DNA"/>
</dbReference>
<accession>A0A542E5H2</accession>
<dbReference type="RefSeq" id="WP_141849747.1">
    <property type="nucleotide sequence ID" value="NZ_BAAAPR010000012.1"/>
</dbReference>
<gene>
    <name evidence="2" type="ORF">FB458_3660</name>
</gene>
<organism evidence="2 3">
    <name type="scientific">Lapillicoccus jejuensis</name>
    <dbReference type="NCBI Taxonomy" id="402171"/>
    <lineage>
        <taxon>Bacteria</taxon>
        <taxon>Bacillati</taxon>
        <taxon>Actinomycetota</taxon>
        <taxon>Actinomycetes</taxon>
        <taxon>Micrococcales</taxon>
        <taxon>Intrasporangiaceae</taxon>
        <taxon>Lapillicoccus</taxon>
    </lineage>
</organism>
<dbReference type="InterPro" id="IPR037883">
    <property type="entry name" value="Knr4/Smi1-like_sf"/>
</dbReference>
<proteinExistence type="predicted"/>
<name>A0A542E5H2_9MICO</name>
<sequence length="146" mass="15370">MATPSRVGALVQGAVRAPDETVRGATPAELVALEARLGRPLPAELAAFLSVCNGARIGPGGFFGQRPDAPSCDLPTVAALWPGWAQQMWLPVAGDGCGNYYLLTTEGDVGFVDTMEDPASLRDPRFPDLFTCVEWLLANDQADGAP</sequence>
<evidence type="ECO:0000259" key="1">
    <source>
        <dbReference type="SMART" id="SM00860"/>
    </source>
</evidence>
<dbReference type="Gene3D" id="3.40.1580.10">
    <property type="entry name" value="SMI1/KNR4-like"/>
    <property type="match status" value="1"/>
</dbReference>
<evidence type="ECO:0000313" key="2">
    <source>
        <dbReference type="EMBL" id="TQJ10534.1"/>
    </source>
</evidence>
<comment type="caution">
    <text evidence="2">The sequence shown here is derived from an EMBL/GenBank/DDBJ whole genome shotgun (WGS) entry which is preliminary data.</text>
</comment>
<dbReference type="InterPro" id="IPR018958">
    <property type="entry name" value="Knr4/Smi1-like_dom"/>
</dbReference>
<evidence type="ECO:0000313" key="3">
    <source>
        <dbReference type="Proteomes" id="UP000317893"/>
    </source>
</evidence>
<dbReference type="Proteomes" id="UP000317893">
    <property type="component" value="Unassembled WGS sequence"/>
</dbReference>
<feature type="domain" description="Knr4/Smi1-like" evidence="1">
    <location>
        <begin position="24"/>
        <end position="132"/>
    </location>
</feature>
<dbReference type="SMART" id="SM00860">
    <property type="entry name" value="SMI1_KNR4"/>
    <property type="match status" value="1"/>
</dbReference>
<protein>
    <submittedName>
        <fullName evidence="2">SMI1/KNR4 family protein SUKH-1</fullName>
    </submittedName>
</protein>
<dbReference type="Pfam" id="PF09346">
    <property type="entry name" value="SMI1_KNR4"/>
    <property type="match status" value="1"/>
</dbReference>
<dbReference type="AlphaFoldDB" id="A0A542E5H2"/>
<reference evidence="2 3" key="1">
    <citation type="submission" date="2019-06" db="EMBL/GenBank/DDBJ databases">
        <title>Sequencing the genomes of 1000 actinobacteria strains.</title>
        <authorList>
            <person name="Klenk H.-P."/>
        </authorList>
    </citation>
    <scope>NUCLEOTIDE SEQUENCE [LARGE SCALE GENOMIC DNA]</scope>
    <source>
        <strain evidence="2 3">DSM 18607</strain>
    </source>
</reference>
<dbReference type="OrthoDB" id="3295489at2"/>
<dbReference type="SUPFAM" id="SSF160631">
    <property type="entry name" value="SMI1/KNR4-like"/>
    <property type="match status" value="1"/>
</dbReference>
<keyword evidence="3" id="KW-1185">Reference proteome</keyword>